<organism evidence="1 2">
    <name type="scientific">Naja naja</name>
    <name type="common">Indian cobra</name>
    <dbReference type="NCBI Taxonomy" id="35670"/>
    <lineage>
        <taxon>Eukaryota</taxon>
        <taxon>Metazoa</taxon>
        <taxon>Chordata</taxon>
        <taxon>Craniata</taxon>
        <taxon>Vertebrata</taxon>
        <taxon>Euteleostomi</taxon>
        <taxon>Lepidosauria</taxon>
        <taxon>Squamata</taxon>
        <taxon>Bifurcata</taxon>
        <taxon>Unidentata</taxon>
        <taxon>Episquamata</taxon>
        <taxon>Toxicofera</taxon>
        <taxon>Serpentes</taxon>
        <taxon>Colubroidea</taxon>
        <taxon>Elapidae</taxon>
        <taxon>Elapinae</taxon>
        <taxon>Naja</taxon>
    </lineage>
</organism>
<reference evidence="1" key="2">
    <citation type="submission" date="2025-09" db="UniProtKB">
        <authorList>
            <consortium name="Ensembl"/>
        </authorList>
    </citation>
    <scope>IDENTIFICATION</scope>
</reference>
<accession>A0A8C6XRV4</accession>
<reference evidence="1" key="1">
    <citation type="submission" date="2025-08" db="UniProtKB">
        <authorList>
            <consortium name="Ensembl"/>
        </authorList>
    </citation>
    <scope>IDENTIFICATION</scope>
</reference>
<dbReference type="Proteomes" id="UP000694559">
    <property type="component" value="Unplaced"/>
</dbReference>
<evidence type="ECO:0000313" key="2">
    <source>
        <dbReference type="Proteomes" id="UP000694559"/>
    </source>
</evidence>
<sequence length="136" mass="14634">FEFPADQAPFFCAGNSVGEADGFQPACCLWQKGSRGRTGWLLPLWCLPELFSRRCFGSGFLGPALESHLPGSGSGQDLVLPRWYQGGHPGSSLRRKGTNHPLLPVVGGFVILKVDGSLPFSAVKLPRKSLSPVIQI</sequence>
<dbReference type="AlphaFoldDB" id="A0A8C6XRV4"/>
<protein>
    <submittedName>
        <fullName evidence="1">Uncharacterized protein</fullName>
    </submittedName>
</protein>
<evidence type="ECO:0000313" key="1">
    <source>
        <dbReference type="Ensembl" id="ENSNNAP00000017516.1"/>
    </source>
</evidence>
<name>A0A8C6XRV4_NAJNA</name>
<keyword evidence="2" id="KW-1185">Reference proteome</keyword>
<proteinExistence type="predicted"/>
<dbReference type="Ensembl" id="ENSNNAT00000018390.1">
    <property type="protein sequence ID" value="ENSNNAP00000017516.1"/>
    <property type="gene ID" value="ENSNNAG00000011748.1"/>
</dbReference>